<dbReference type="RefSeq" id="WP_163963261.1">
    <property type="nucleotide sequence ID" value="NZ_JAAGNX010000001.1"/>
</dbReference>
<dbReference type="Pfam" id="PF00593">
    <property type="entry name" value="TonB_dep_Rec_b-barrel"/>
    <property type="match status" value="1"/>
</dbReference>
<dbReference type="PANTHER" id="PTHR30069:SF49">
    <property type="entry name" value="OUTER MEMBRANE PROTEIN C"/>
    <property type="match status" value="1"/>
</dbReference>
<evidence type="ECO:0000313" key="11">
    <source>
        <dbReference type="EMBL" id="NDV61914.1"/>
    </source>
</evidence>
<feature type="domain" description="TonB-dependent receptor-like beta-barrel" evidence="9">
    <location>
        <begin position="322"/>
        <end position="640"/>
    </location>
</feature>
<dbReference type="SUPFAM" id="SSF56935">
    <property type="entry name" value="Porins"/>
    <property type="match status" value="1"/>
</dbReference>
<reference evidence="11 12" key="1">
    <citation type="submission" date="2020-02" db="EMBL/GenBank/DDBJ databases">
        <title>Albibacoteraceae fam. nov., the first described family within the subdivision 4 Verrucomicrobia.</title>
        <authorList>
            <person name="Xi F."/>
        </authorList>
    </citation>
    <scope>NUCLEOTIDE SEQUENCE [LARGE SCALE GENOMIC DNA]</scope>
    <source>
        <strain evidence="11 12">CK1056</strain>
    </source>
</reference>
<keyword evidence="7" id="KW-0998">Cell outer membrane</keyword>
<dbReference type="InterPro" id="IPR036942">
    <property type="entry name" value="Beta-barrel_TonB_sf"/>
</dbReference>
<comment type="caution">
    <text evidence="11">The sequence shown here is derived from an EMBL/GenBank/DDBJ whole genome shotgun (WGS) entry which is preliminary data.</text>
</comment>
<evidence type="ECO:0000256" key="5">
    <source>
        <dbReference type="ARBA" id="ARBA00023077"/>
    </source>
</evidence>
<proteinExistence type="inferred from homology"/>
<evidence type="ECO:0000256" key="6">
    <source>
        <dbReference type="ARBA" id="ARBA00023136"/>
    </source>
</evidence>
<evidence type="ECO:0000256" key="2">
    <source>
        <dbReference type="ARBA" id="ARBA00022448"/>
    </source>
</evidence>
<keyword evidence="12" id="KW-1185">Reference proteome</keyword>
<keyword evidence="2" id="KW-0813">Transport</keyword>
<gene>
    <name evidence="11" type="ORF">G0Q06_05580</name>
</gene>
<dbReference type="InterPro" id="IPR000531">
    <property type="entry name" value="Beta-barrel_TonB"/>
</dbReference>
<dbReference type="GO" id="GO:0009279">
    <property type="term" value="C:cell outer membrane"/>
    <property type="evidence" value="ECO:0007669"/>
    <property type="project" value="UniProtKB-SubCell"/>
</dbReference>
<evidence type="ECO:0000259" key="9">
    <source>
        <dbReference type="Pfam" id="PF00593"/>
    </source>
</evidence>
<protein>
    <submittedName>
        <fullName evidence="11">TonB-dependent receptor</fullName>
    </submittedName>
</protein>
<dbReference type="Proteomes" id="UP000478417">
    <property type="component" value="Unassembled WGS sequence"/>
</dbReference>
<evidence type="ECO:0000313" key="12">
    <source>
        <dbReference type="Proteomes" id="UP000478417"/>
    </source>
</evidence>
<evidence type="ECO:0000256" key="3">
    <source>
        <dbReference type="ARBA" id="ARBA00022452"/>
    </source>
</evidence>
<dbReference type="Gene3D" id="2.170.130.10">
    <property type="entry name" value="TonB-dependent receptor, plug domain"/>
    <property type="match status" value="1"/>
</dbReference>
<comment type="similarity">
    <text evidence="8">Belongs to the TonB-dependent receptor family.</text>
</comment>
<accession>A0A6B2M1B4</accession>
<dbReference type="EMBL" id="JAAGNX010000001">
    <property type="protein sequence ID" value="NDV61914.1"/>
    <property type="molecule type" value="Genomic_DNA"/>
</dbReference>
<evidence type="ECO:0000256" key="1">
    <source>
        <dbReference type="ARBA" id="ARBA00004571"/>
    </source>
</evidence>
<dbReference type="CDD" id="cd01347">
    <property type="entry name" value="ligand_gated_channel"/>
    <property type="match status" value="1"/>
</dbReference>
<organism evidence="11 12">
    <name type="scientific">Oceanipulchritudo coccoides</name>
    <dbReference type="NCBI Taxonomy" id="2706888"/>
    <lineage>
        <taxon>Bacteria</taxon>
        <taxon>Pseudomonadati</taxon>
        <taxon>Verrucomicrobiota</taxon>
        <taxon>Opitutia</taxon>
        <taxon>Puniceicoccales</taxon>
        <taxon>Oceanipulchritudinaceae</taxon>
        <taxon>Oceanipulchritudo</taxon>
    </lineage>
</organism>
<keyword evidence="6 8" id="KW-0472">Membrane</keyword>
<name>A0A6B2M1B4_9BACT</name>
<evidence type="ECO:0000256" key="7">
    <source>
        <dbReference type="ARBA" id="ARBA00023237"/>
    </source>
</evidence>
<keyword evidence="11" id="KW-0675">Receptor</keyword>
<dbReference type="Gene3D" id="2.40.170.20">
    <property type="entry name" value="TonB-dependent receptor, beta-barrel domain"/>
    <property type="match status" value="1"/>
</dbReference>
<evidence type="ECO:0000256" key="8">
    <source>
        <dbReference type="RuleBase" id="RU003357"/>
    </source>
</evidence>
<dbReference type="InterPro" id="IPR039426">
    <property type="entry name" value="TonB-dep_rcpt-like"/>
</dbReference>
<keyword evidence="4" id="KW-0812">Transmembrane</keyword>
<dbReference type="InterPro" id="IPR012910">
    <property type="entry name" value="Plug_dom"/>
</dbReference>
<dbReference type="Pfam" id="PF07715">
    <property type="entry name" value="Plug"/>
    <property type="match status" value="1"/>
</dbReference>
<dbReference type="GO" id="GO:0015344">
    <property type="term" value="F:siderophore uptake transmembrane transporter activity"/>
    <property type="evidence" value="ECO:0007669"/>
    <property type="project" value="TreeGrafter"/>
</dbReference>
<sequence length="677" mass="74173">MRLSLFLACCVGISLHADDLIELNPFIVVAPNLLPLDGSLPGEQIRESKPLDLATILSEEMPSIALSRKSPLAGDIVLRGMTRDNILITVDNTKTFCACPNRMDPPAFHVSSQQIEAISVRAGPFSVRQGATTGGAVFVKTTPAPDSLSARAYGFVGSFGYRAAGITAGAPLQDGKAQLQAGLYTQYGDVFEDGDGIPFTRLPGTNYQNGRMTGQAFKVINLETKLSVNLSGGKVIAFNYALQDAQDVLYPGLKMDALTDTLNRGGISFKMPMESGIADSLSVSVAVSTVDHDMRDTFRKSALMNPAFAERGYMMRTESKTGYFGLMLEGRKELDAGVLSYGLDLMERQWDAANQIMMMENDMLPDVSGRSAGAWAVMERAVEAWKYELGARVDYTRSRAQDDISFVQALRGTSTNKTDDLLASAYVLTSYDLDQNRSLFLGLGHGERLPDPQERYLNLNRPTGKPDWVGNPDLKPVQNTEIQVGGRFQVNGFSTSVSVFHSWLGDYIYLGSIQTTNTKATTYENIDARLYGTSLDLSYQLADRWNFRSAIAWQEGVKSSSLPGSSNKNLAEVPPLKAVFSLTWKGESVAVRCSAQFQDDLSRIDTDLNEQPIDSSWVINLAAHWNLNSHITLSGGVDNLLDETYAVANSHLRDPFSSSVIVNEPGRFFFLRLSAEY</sequence>
<evidence type="ECO:0000259" key="10">
    <source>
        <dbReference type="Pfam" id="PF07715"/>
    </source>
</evidence>
<keyword evidence="3" id="KW-1134">Transmembrane beta strand</keyword>
<dbReference type="GO" id="GO:0044718">
    <property type="term" value="P:siderophore transmembrane transport"/>
    <property type="evidence" value="ECO:0007669"/>
    <property type="project" value="TreeGrafter"/>
</dbReference>
<dbReference type="InterPro" id="IPR037066">
    <property type="entry name" value="Plug_dom_sf"/>
</dbReference>
<dbReference type="AlphaFoldDB" id="A0A6B2M1B4"/>
<evidence type="ECO:0000256" key="4">
    <source>
        <dbReference type="ARBA" id="ARBA00022692"/>
    </source>
</evidence>
<keyword evidence="5 8" id="KW-0798">TonB box</keyword>
<feature type="domain" description="TonB-dependent receptor plug" evidence="10">
    <location>
        <begin position="40"/>
        <end position="137"/>
    </location>
</feature>
<comment type="subcellular location">
    <subcellularLocation>
        <location evidence="1">Cell outer membrane</location>
        <topology evidence="1">Multi-pass membrane protein</topology>
    </subcellularLocation>
</comment>
<dbReference type="PANTHER" id="PTHR30069">
    <property type="entry name" value="TONB-DEPENDENT OUTER MEMBRANE RECEPTOR"/>
    <property type="match status" value="1"/>
</dbReference>